<feature type="region of interest" description="Disordered" evidence="1">
    <location>
        <begin position="166"/>
        <end position="185"/>
    </location>
</feature>
<accession>A0A9Q0AGF8</accession>
<dbReference type="AlphaFoldDB" id="A0A9Q0AGF8"/>
<organism evidence="2 3">
    <name type="scientific">Neoarthrinium moseri</name>
    <dbReference type="NCBI Taxonomy" id="1658444"/>
    <lineage>
        <taxon>Eukaryota</taxon>
        <taxon>Fungi</taxon>
        <taxon>Dikarya</taxon>
        <taxon>Ascomycota</taxon>
        <taxon>Pezizomycotina</taxon>
        <taxon>Sordariomycetes</taxon>
        <taxon>Xylariomycetidae</taxon>
        <taxon>Amphisphaeriales</taxon>
        <taxon>Apiosporaceae</taxon>
        <taxon>Neoarthrinium</taxon>
    </lineage>
</organism>
<gene>
    <name evidence="2" type="ORF">JX265_012797</name>
</gene>
<feature type="compositionally biased region" description="Polar residues" evidence="1">
    <location>
        <begin position="43"/>
        <end position="58"/>
    </location>
</feature>
<proteinExistence type="predicted"/>
<keyword evidence="3" id="KW-1185">Reference proteome</keyword>
<sequence length="185" mass="19637">MDKLSGPAPGSAWATDPEDAGSATRAESLLSGHGIAHPAEANQAYSQDNNEQDTQSKSSGGGENRRTTVQYLQRPYSSHGHVGANRSVHGASLPVIPSSQSSNASRDVSSPTKAAEGYPENENVLKHDALPKNNNEPRSNLAYGASDADSPCIQEMHIWSGHNLSSLTTSPSQMMTPAGWRYPLK</sequence>
<protein>
    <submittedName>
        <fullName evidence="2">Uncharacterized protein</fullName>
    </submittedName>
</protein>
<evidence type="ECO:0000256" key="1">
    <source>
        <dbReference type="SAM" id="MobiDB-lite"/>
    </source>
</evidence>
<feature type="region of interest" description="Disordered" evidence="1">
    <location>
        <begin position="1"/>
        <end position="146"/>
    </location>
</feature>
<comment type="caution">
    <text evidence="2">The sequence shown here is derived from an EMBL/GenBank/DDBJ whole genome shotgun (WGS) entry which is preliminary data.</text>
</comment>
<name>A0A9Q0AGF8_9PEZI</name>
<reference evidence="2" key="1">
    <citation type="submission" date="2021-03" db="EMBL/GenBank/DDBJ databases">
        <title>Revisited historic fungal species revealed as producer of novel bioactive compounds through whole genome sequencing and comparative genomics.</title>
        <authorList>
            <person name="Vignolle G.A."/>
            <person name="Hochenegger N."/>
            <person name="Mach R.L."/>
            <person name="Mach-Aigner A.R."/>
            <person name="Javad Rahimi M."/>
            <person name="Salim K.A."/>
            <person name="Chan C.M."/>
            <person name="Lim L.B.L."/>
            <person name="Cai F."/>
            <person name="Druzhinina I.S."/>
            <person name="U'Ren J.M."/>
            <person name="Derntl C."/>
        </authorList>
    </citation>
    <scope>NUCLEOTIDE SEQUENCE</scope>
    <source>
        <strain evidence="2">TUCIM 5799</strain>
    </source>
</reference>
<dbReference type="Proteomes" id="UP000829685">
    <property type="component" value="Unassembled WGS sequence"/>
</dbReference>
<evidence type="ECO:0000313" key="3">
    <source>
        <dbReference type="Proteomes" id="UP000829685"/>
    </source>
</evidence>
<dbReference type="EMBL" id="JAFIMR010000058">
    <property type="protein sequence ID" value="KAI1853041.1"/>
    <property type="molecule type" value="Genomic_DNA"/>
</dbReference>
<evidence type="ECO:0000313" key="2">
    <source>
        <dbReference type="EMBL" id="KAI1853041.1"/>
    </source>
</evidence>
<feature type="compositionally biased region" description="Polar residues" evidence="1">
    <location>
        <begin position="166"/>
        <end position="175"/>
    </location>
</feature>
<feature type="compositionally biased region" description="Polar residues" evidence="1">
    <location>
        <begin position="97"/>
        <end position="112"/>
    </location>
</feature>